<dbReference type="PANTHER" id="PTHR34203">
    <property type="entry name" value="METHYLTRANSFERASE, FKBM FAMILY PROTEIN"/>
    <property type="match status" value="1"/>
</dbReference>
<accession>A0A7G6SM76</accession>
<feature type="region of interest" description="Disordered" evidence="1">
    <location>
        <begin position="48"/>
        <end position="71"/>
    </location>
</feature>
<keyword evidence="3" id="KW-0489">Methyltransferase</keyword>
<gene>
    <name evidence="3" type="ORF">HB778_02150</name>
</gene>
<dbReference type="EMBL" id="CP050296">
    <property type="protein sequence ID" value="QND55608.1"/>
    <property type="molecule type" value="Genomic_DNA"/>
</dbReference>
<dbReference type="GO" id="GO:0032259">
    <property type="term" value="P:methylation"/>
    <property type="evidence" value="ECO:0007669"/>
    <property type="project" value="UniProtKB-KW"/>
</dbReference>
<dbReference type="Pfam" id="PF05050">
    <property type="entry name" value="Methyltransf_21"/>
    <property type="match status" value="1"/>
</dbReference>
<name>A0A7G6SM76_9HYPH</name>
<dbReference type="Proteomes" id="UP000515465">
    <property type="component" value="Chromosome"/>
</dbReference>
<dbReference type="RefSeq" id="WP_183461095.1">
    <property type="nucleotide sequence ID" value="NZ_CP050296.1"/>
</dbReference>
<sequence>MLKQLALSIPPIRRLWNDRLALIEERDNLARERTWLTAQRNRLIGQVSELTKPAPKNKPPVPEPNEDSPTKTITLGGKGVVICGSPKDAYFKQLNGKAFDGSFLGRVVRERLSTDATVFDVGANIGVTTALFAQHVGNGHVVSFEPSPVAFSYLEATIGANHFVNAMPVNVALGASAGKLPFSDDPQSATASHLNFEGSLGEASHTVLVERLDAIAAQYAPDRLDFIKIDVEGYEKGVIEGGMATIKARQPLVLLEFNTFTLLAYGNENPRAFLEYLQGIFTDIQYLINGEVKHANTKNETLHFIHANLISHHSVSDLLCIP</sequence>
<dbReference type="InterPro" id="IPR052514">
    <property type="entry name" value="SAM-dependent_MTase"/>
</dbReference>
<evidence type="ECO:0000313" key="3">
    <source>
        <dbReference type="EMBL" id="QND55608.1"/>
    </source>
</evidence>
<dbReference type="GO" id="GO:0008168">
    <property type="term" value="F:methyltransferase activity"/>
    <property type="evidence" value="ECO:0007669"/>
    <property type="project" value="UniProtKB-KW"/>
</dbReference>
<dbReference type="NCBIfam" id="TIGR01444">
    <property type="entry name" value="fkbM_fam"/>
    <property type="match status" value="1"/>
</dbReference>
<dbReference type="InterPro" id="IPR029063">
    <property type="entry name" value="SAM-dependent_MTases_sf"/>
</dbReference>
<protein>
    <submittedName>
        <fullName evidence="3">FkbM family methyltransferase</fullName>
    </submittedName>
</protein>
<dbReference type="InterPro" id="IPR006342">
    <property type="entry name" value="FkbM_mtfrase"/>
</dbReference>
<dbReference type="SUPFAM" id="SSF53335">
    <property type="entry name" value="S-adenosyl-L-methionine-dependent methyltransferases"/>
    <property type="match status" value="1"/>
</dbReference>
<dbReference type="Gene3D" id="3.40.50.150">
    <property type="entry name" value="Vaccinia Virus protein VP39"/>
    <property type="match status" value="1"/>
</dbReference>
<dbReference type="AlphaFoldDB" id="A0A7G6SM76"/>
<dbReference type="PANTHER" id="PTHR34203:SF15">
    <property type="entry name" value="SLL1173 PROTEIN"/>
    <property type="match status" value="1"/>
</dbReference>
<keyword evidence="3" id="KW-0808">Transferase</keyword>
<evidence type="ECO:0000256" key="1">
    <source>
        <dbReference type="SAM" id="MobiDB-lite"/>
    </source>
</evidence>
<reference evidence="3" key="1">
    <citation type="journal article" date="2020" name="Mol. Plant Microbe Interact.">
        <title>Complete genome sequences of four natural Pseudomonas isolates that catabolize a wide range of aromatic compounds relevant to lignin valorization.</title>
        <authorList>
            <person name="Hatmaker E.A."/>
            <person name="Presle G."/>
            <person name="Cannon O."/>
            <person name="Guss A.M."/>
            <person name="Elkins J.G."/>
        </authorList>
    </citation>
    <scope>NUCLEOTIDE SEQUENCE</scope>
    <source>
        <strain evidence="3">583</strain>
    </source>
</reference>
<organism evidence="3 4">
    <name type="scientific">Mesorhizobium huakuii</name>
    <dbReference type="NCBI Taxonomy" id="28104"/>
    <lineage>
        <taxon>Bacteria</taxon>
        <taxon>Pseudomonadati</taxon>
        <taxon>Pseudomonadota</taxon>
        <taxon>Alphaproteobacteria</taxon>
        <taxon>Hyphomicrobiales</taxon>
        <taxon>Phyllobacteriaceae</taxon>
        <taxon>Mesorhizobium</taxon>
    </lineage>
</organism>
<feature type="domain" description="Methyltransferase FkbM" evidence="2">
    <location>
        <begin position="120"/>
        <end position="261"/>
    </location>
</feature>
<proteinExistence type="predicted"/>
<evidence type="ECO:0000313" key="4">
    <source>
        <dbReference type="Proteomes" id="UP000515465"/>
    </source>
</evidence>
<evidence type="ECO:0000259" key="2">
    <source>
        <dbReference type="Pfam" id="PF05050"/>
    </source>
</evidence>